<evidence type="ECO:0000313" key="5">
    <source>
        <dbReference type="Proteomes" id="UP000495940"/>
    </source>
</evidence>
<dbReference type="KEGG" id="shaw:CEB94_39510"/>
<evidence type="ECO:0000259" key="3">
    <source>
        <dbReference type="PROSITE" id="PS50943"/>
    </source>
</evidence>
<reference evidence="4 5" key="1">
    <citation type="submission" date="2017-06" db="EMBL/GenBank/DDBJ databases">
        <title>Complete Genome Sequence of Streptomyces hawaiiensis NRRL 15010 and insights into acyldepsipeptides biosynthesis.</title>
        <authorList>
            <person name="Mariita R.M."/>
            <person name="Sello J.K."/>
        </authorList>
    </citation>
    <scope>NUCLEOTIDE SEQUENCE [LARGE SCALE GENOMIC DNA]</scope>
    <source>
        <strain evidence="4 5">ATCC 12236</strain>
    </source>
</reference>
<dbReference type="Pfam" id="PF13560">
    <property type="entry name" value="HTH_31"/>
    <property type="match status" value="1"/>
</dbReference>
<dbReference type="SMART" id="SM00530">
    <property type="entry name" value="HTH_XRE"/>
    <property type="match status" value="1"/>
</dbReference>
<dbReference type="PROSITE" id="PS50943">
    <property type="entry name" value="HTH_CROC1"/>
    <property type="match status" value="1"/>
</dbReference>
<feature type="domain" description="HTH cro/C1-type" evidence="3">
    <location>
        <begin position="19"/>
        <end position="73"/>
    </location>
</feature>
<dbReference type="InterPro" id="IPR010982">
    <property type="entry name" value="Lambda_DNA-bd_dom_sf"/>
</dbReference>
<dbReference type="CDD" id="cd00093">
    <property type="entry name" value="HTH_XRE"/>
    <property type="match status" value="1"/>
</dbReference>
<dbReference type="RefSeq" id="WP_175436642.1">
    <property type="nucleotide sequence ID" value="NZ_CP021978.1"/>
</dbReference>
<feature type="region of interest" description="Disordered" evidence="1">
    <location>
        <begin position="1"/>
        <end position="29"/>
    </location>
</feature>
<protein>
    <submittedName>
        <fullName evidence="4">Transcriptional regulator</fullName>
    </submittedName>
</protein>
<evidence type="ECO:0000256" key="2">
    <source>
        <dbReference type="SAM" id="Phobius"/>
    </source>
</evidence>
<keyword evidence="2" id="KW-0812">Transmembrane</keyword>
<dbReference type="Proteomes" id="UP000495940">
    <property type="component" value="Chromosome"/>
</dbReference>
<keyword evidence="5" id="KW-1185">Reference proteome</keyword>
<accession>A0A6G5RQR5</accession>
<dbReference type="GO" id="GO:0003677">
    <property type="term" value="F:DNA binding"/>
    <property type="evidence" value="ECO:0007669"/>
    <property type="project" value="InterPro"/>
</dbReference>
<dbReference type="AlphaFoldDB" id="A0A6G5RQR5"/>
<dbReference type="Gene3D" id="1.10.260.40">
    <property type="entry name" value="lambda repressor-like DNA-binding domains"/>
    <property type="match status" value="1"/>
</dbReference>
<keyword evidence="2" id="KW-0472">Membrane</keyword>
<sequence length="268" mass="28895">MTGRPSESRAPARKLGDALRGLQQQSGRPLRSLEAEVRISDSSLSRYFRGETVPTWPVVRDLCRALGADPSEYRALWEAANPTGQETSAATGSVEAAGPSPLPRFAIWRRLRGPWPRRRVVTAALTAVATGALVAALLFLLPTRNGPGATPAQGAAAGASSSGSAGVIVHNVEKACQEPRTHTCALSLAYNPYRPYTTTNSAGRVWHRDLLQARCTIANGVTVTDENHKHTSIWIQVTHHGQLLWLPGIRVRPDHLTQLTTVLPTCVP</sequence>
<evidence type="ECO:0000313" key="4">
    <source>
        <dbReference type="EMBL" id="QCD60184.1"/>
    </source>
</evidence>
<organism evidence="4 5">
    <name type="scientific">Streptomyces hawaiiensis</name>
    <dbReference type="NCBI Taxonomy" id="67305"/>
    <lineage>
        <taxon>Bacteria</taxon>
        <taxon>Bacillati</taxon>
        <taxon>Actinomycetota</taxon>
        <taxon>Actinomycetes</taxon>
        <taxon>Kitasatosporales</taxon>
        <taxon>Streptomycetaceae</taxon>
        <taxon>Streptomyces</taxon>
    </lineage>
</organism>
<dbReference type="SUPFAM" id="SSF47413">
    <property type="entry name" value="lambda repressor-like DNA-binding domains"/>
    <property type="match status" value="1"/>
</dbReference>
<proteinExistence type="predicted"/>
<keyword evidence="2" id="KW-1133">Transmembrane helix</keyword>
<gene>
    <name evidence="4" type="ORF">CEB94_39510</name>
</gene>
<dbReference type="EMBL" id="CP021978">
    <property type="protein sequence ID" value="QCD60184.1"/>
    <property type="molecule type" value="Genomic_DNA"/>
</dbReference>
<feature type="transmembrane region" description="Helical" evidence="2">
    <location>
        <begin position="120"/>
        <end position="141"/>
    </location>
</feature>
<evidence type="ECO:0000256" key="1">
    <source>
        <dbReference type="SAM" id="MobiDB-lite"/>
    </source>
</evidence>
<name>A0A6G5RQR5_9ACTN</name>
<dbReference type="InterPro" id="IPR001387">
    <property type="entry name" value="Cro/C1-type_HTH"/>
</dbReference>